<dbReference type="GO" id="GO:0016993">
    <property type="term" value="F:precorrin-8X methylmutase activity"/>
    <property type="evidence" value="ECO:0007669"/>
    <property type="project" value="UniProtKB-EC"/>
</dbReference>
<gene>
    <name evidence="6" type="ORF">JX360_16945</name>
</gene>
<evidence type="ECO:0000256" key="3">
    <source>
        <dbReference type="ARBA" id="ARBA00022573"/>
    </source>
</evidence>
<evidence type="ECO:0000313" key="6">
    <source>
        <dbReference type="EMBL" id="MCJ2544573.1"/>
    </source>
</evidence>
<sequence length="216" mass="23470">MEWHVTDAESLMIIDQEVGKHELSPAEYEVVRRVIYATADFEYLKLIRFSNEALQAGAAALAARTTIVVDEPMVQVGIALAIQNTFSNPIYCSSEAVTRPQKDKTRSAWGLETLAQRYPEAIFVIGQSQTALSSLVRLILEREVAPALVIATPAGFVDVVKAKQDLADSMVPHIRTEGRKGGPAVAAAVLDSLLDLAWHAYVRASGAEHPSKSTTL</sequence>
<dbReference type="Gene3D" id="3.40.50.10230">
    <property type="entry name" value="Cobalamin biosynthesis CobH/CbiC, precorrin-8X methylmutase"/>
    <property type="match status" value="1"/>
</dbReference>
<comment type="caution">
    <text evidence="6">The sequence shown here is derived from an EMBL/GenBank/DDBJ whole genome shotgun (WGS) entry which is preliminary data.</text>
</comment>
<dbReference type="Proteomes" id="UP000830835">
    <property type="component" value="Unassembled WGS sequence"/>
</dbReference>
<proteinExistence type="inferred from homology"/>
<reference evidence="6" key="1">
    <citation type="submission" date="2021-02" db="EMBL/GenBank/DDBJ databases">
        <title>The CRISPR/cas machinery reduction and long-range gene transfer in the hot spring cyanobacterium Synechococcus.</title>
        <authorList>
            <person name="Dvorak P."/>
            <person name="Jahodarova E."/>
            <person name="Hasler P."/>
            <person name="Poulickova A."/>
        </authorList>
    </citation>
    <scope>NUCLEOTIDE SEQUENCE</scope>
    <source>
        <strain evidence="6">Rupite</strain>
    </source>
</reference>
<evidence type="ECO:0000256" key="2">
    <source>
        <dbReference type="ARBA" id="ARBA00009774"/>
    </source>
</evidence>
<keyword evidence="7" id="KW-1185">Reference proteome</keyword>
<dbReference type="RefSeq" id="WP_244353288.1">
    <property type="nucleotide sequence ID" value="NZ_JAFIRA010000081.1"/>
</dbReference>
<comment type="pathway">
    <text evidence="1">Cofactor biosynthesis; adenosylcobalamin biosynthesis.</text>
</comment>
<dbReference type="InterPro" id="IPR036588">
    <property type="entry name" value="CobH/CbiC_sf"/>
</dbReference>
<evidence type="ECO:0000256" key="4">
    <source>
        <dbReference type="ARBA" id="ARBA00023235"/>
    </source>
</evidence>
<evidence type="ECO:0000313" key="7">
    <source>
        <dbReference type="Proteomes" id="UP000830835"/>
    </source>
</evidence>
<keyword evidence="3" id="KW-0169">Cobalamin biosynthesis</keyword>
<evidence type="ECO:0000259" key="5">
    <source>
        <dbReference type="Pfam" id="PF02570"/>
    </source>
</evidence>
<dbReference type="EMBL" id="JAFIRA010000081">
    <property type="protein sequence ID" value="MCJ2544573.1"/>
    <property type="molecule type" value="Genomic_DNA"/>
</dbReference>
<dbReference type="PANTHER" id="PTHR43588:SF1">
    <property type="entry name" value="COBALT-PRECORRIN-8 METHYLMUTASE"/>
    <property type="match status" value="1"/>
</dbReference>
<evidence type="ECO:0000256" key="1">
    <source>
        <dbReference type="ARBA" id="ARBA00004953"/>
    </source>
</evidence>
<dbReference type="PANTHER" id="PTHR43588">
    <property type="entry name" value="COBALT-PRECORRIN-8 METHYLMUTASE"/>
    <property type="match status" value="1"/>
</dbReference>
<dbReference type="SUPFAM" id="SSF63965">
    <property type="entry name" value="Precorrin-8X methylmutase CbiC/CobH"/>
    <property type="match status" value="1"/>
</dbReference>
<dbReference type="NCBIfam" id="NF004619">
    <property type="entry name" value="PRK05953.1"/>
    <property type="match status" value="1"/>
</dbReference>
<dbReference type="InterPro" id="IPR003722">
    <property type="entry name" value="Cbl_synth_CobH/CbiC"/>
</dbReference>
<name>A0ABT0CFM4_THEVL</name>
<dbReference type="EC" id="5.4.99.61" evidence="6"/>
<feature type="domain" description="Cobalamin biosynthesis precorrin-8X methylmutase CobH/CbiC" evidence="5">
    <location>
        <begin position="8"/>
        <end position="195"/>
    </location>
</feature>
<organism evidence="6 7">
    <name type="scientific">Thermostichus vulcanus str. 'Rupite'</name>
    <dbReference type="NCBI Taxonomy" id="2813851"/>
    <lineage>
        <taxon>Bacteria</taxon>
        <taxon>Bacillati</taxon>
        <taxon>Cyanobacteriota</taxon>
        <taxon>Cyanophyceae</taxon>
        <taxon>Thermostichales</taxon>
        <taxon>Thermostichaceae</taxon>
        <taxon>Thermostichus</taxon>
    </lineage>
</organism>
<comment type="similarity">
    <text evidence="2">Belongs to the CobH/CbiC family.</text>
</comment>
<accession>A0ABT0CFM4</accession>
<protein>
    <submittedName>
        <fullName evidence="6">Precorrin-8X methylmutase</fullName>
        <ecNumber evidence="6">5.4.99.61</ecNumber>
    </submittedName>
</protein>
<keyword evidence="4 6" id="KW-0413">Isomerase</keyword>
<dbReference type="Pfam" id="PF02570">
    <property type="entry name" value="CbiC"/>
    <property type="match status" value="1"/>
</dbReference>